<name>A0ACB9SUX9_HOLOL</name>
<proteinExistence type="predicted"/>
<gene>
    <name evidence="1" type="ORF">MML48_7g00012913</name>
</gene>
<keyword evidence="2" id="KW-1185">Reference proteome</keyword>
<comment type="caution">
    <text evidence="1">The sequence shown here is derived from an EMBL/GenBank/DDBJ whole genome shotgun (WGS) entry which is preliminary data.</text>
</comment>
<protein>
    <submittedName>
        <fullName evidence="1">Tetraspanin</fullName>
    </submittedName>
</protein>
<dbReference type="Proteomes" id="UP001056778">
    <property type="component" value="Chromosome 7"/>
</dbReference>
<reference evidence="1" key="1">
    <citation type="submission" date="2022-04" db="EMBL/GenBank/DDBJ databases">
        <title>Chromosome-scale genome assembly of Holotrichia oblita Faldermann.</title>
        <authorList>
            <person name="Rongchong L."/>
        </authorList>
    </citation>
    <scope>NUCLEOTIDE SEQUENCE</scope>
    <source>
        <strain evidence="1">81SQS9</strain>
    </source>
</reference>
<accession>A0ACB9SUX9</accession>
<evidence type="ECO:0000313" key="1">
    <source>
        <dbReference type="EMBL" id="KAI4458087.1"/>
    </source>
</evidence>
<sequence length="521" mass="58703">MITISYAASLLEGYKKRQIFAPIVTPALSETEPTPETVTGFQDDRIVGGELTNIEKFPYLVNIMVGNLHICGGSYIHQLWVLTAAHCLSKYRKIILTCGMGMTFLDDNDLQLRNSTALYPHEHYNARNDSNDIGLIRIDKPFIESNKVTFVKLAVKQEEVPTTCKVAGWGIQHQEDMKDRSKLSNQLRYTEVPIISQERCSELYYLDIFQAHFQDTKVFCAGYEEGGHDACQGDSGGPLVCDNVQMGIVSWGIGCGNELPGVYSNVTSYMRWIETKMYFSDTDLFRSDGSYNTAGTVTFIIGFTGCVGALRENTCLLATYAIFLSILLLFEMTAGILGFIFKDWIKSQATIGFQTFIIHYREDPDQQNLIDWIQEDWLQCCGIEGPKDWDRNNYFNCSSRDVGSREACGVPFSCCKRKPNEIIKNKQCGYDVRRPGFPGERHIFERGCLRAGEEWIESNLVPVAAVTVGVMVLKPSDVSKIDVSKVINEQGCLQAIEEWIEKNMIPLASCAIFILFFQVIK</sequence>
<organism evidence="1 2">
    <name type="scientific">Holotrichia oblita</name>
    <name type="common">Chafer beetle</name>
    <dbReference type="NCBI Taxonomy" id="644536"/>
    <lineage>
        <taxon>Eukaryota</taxon>
        <taxon>Metazoa</taxon>
        <taxon>Ecdysozoa</taxon>
        <taxon>Arthropoda</taxon>
        <taxon>Hexapoda</taxon>
        <taxon>Insecta</taxon>
        <taxon>Pterygota</taxon>
        <taxon>Neoptera</taxon>
        <taxon>Endopterygota</taxon>
        <taxon>Coleoptera</taxon>
        <taxon>Polyphaga</taxon>
        <taxon>Scarabaeiformia</taxon>
        <taxon>Scarabaeidae</taxon>
        <taxon>Melolonthinae</taxon>
        <taxon>Holotrichia</taxon>
    </lineage>
</organism>
<evidence type="ECO:0000313" key="2">
    <source>
        <dbReference type="Proteomes" id="UP001056778"/>
    </source>
</evidence>
<dbReference type="EMBL" id="CM043021">
    <property type="protein sequence ID" value="KAI4458087.1"/>
    <property type="molecule type" value="Genomic_DNA"/>
</dbReference>